<keyword evidence="19" id="KW-1185">Reference proteome</keyword>
<dbReference type="GO" id="GO:0009002">
    <property type="term" value="F:serine-type D-Ala-D-Ala carboxypeptidase activity"/>
    <property type="evidence" value="ECO:0007669"/>
    <property type="project" value="UniProtKB-EC"/>
</dbReference>
<evidence type="ECO:0000256" key="7">
    <source>
        <dbReference type="ARBA" id="ARBA00022729"/>
    </source>
</evidence>
<evidence type="ECO:0000313" key="18">
    <source>
        <dbReference type="EMBL" id="MCI0184082.1"/>
    </source>
</evidence>
<evidence type="ECO:0000256" key="8">
    <source>
        <dbReference type="ARBA" id="ARBA00022801"/>
    </source>
</evidence>
<evidence type="ECO:0000256" key="10">
    <source>
        <dbReference type="ARBA" id="ARBA00022984"/>
    </source>
</evidence>
<dbReference type="PRINTS" id="PR00725">
    <property type="entry name" value="DADACBPTASE1"/>
</dbReference>
<evidence type="ECO:0000256" key="13">
    <source>
        <dbReference type="PIRSR" id="PIRSR618044-1"/>
    </source>
</evidence>
<evidence type="ECO:0000256" key="14">
    <source>
        <dbReference type="PIRSR" id="PIRSR618044-2"/>
    </source>
</evidence>
<dbReference type="InterPro" id="IPR001967">
    <property type="entry name" value="Peptidase_S11_N"/>
</dbReference>
<evidence type="ECO:0000256" key="1">
    <source>
        <dbReference type="ARBA" id="ARBA00003217"/>
    </source>
</evidence>
<feature type="domain" description="Peptidase S11 D-Ala-D-Ala carboxypeptidase A C-terminal" evidence="17">
    <location>
        <begin position="300"/>
        <end position="390"/>
    </location>
</feature>
<dbReference type="GO" id="GO:0006508">
    <property type="term" value="P:proteolysis"/>
    <property type="evidence" value="ECO:0007669"/>
    <property type="project" value="UniProtKB-KW"/>
</dbReference>
<evidence type="ECO:0000256" key="3">
    <source>
        <dbReference type="ARBA" id="ARBA00007164"/>
    </source>
</evidence>
<dbReference type="Pfam" id="PF07943">
    <property type="entry name" value="PBP5_C"/>
    <property type="match status" value="1"/>
</dbReference>
<dbReference type="InterPro" id="IPR015956">
    <property type="entry name" value="Peniciliin-bd_prot_C_sf"/>
</dbReference>
<dbReference type="EMBL" id="JALBUF010000008">
    <property type="protein sequence ID" value="MCI0184082.1"/>
    <property type="molecule type" value="Genomic_DNA"/>
</dbReference>
<dbReference type="Proteomes" id="UP001139263">
    <property type="component" value="Unassembled WGS sequence"/>
</dbReference>
<keyword evidence="7 16" id="KW-0732">Signal</keyword>
<evidence type="ECO:0000256" key="5">
    <source>
        <dbReference type="ARBA" id="ARBA00022645"/>
    </source>
</evidence>
<gene>
    <name evidence="18" type="ORF">MM817_02377</name>
</gene>
<dbReference type="InterPro" id="IPR012338">
    <property type="entry name" value="Beta-lactam/transpept-like"/>
</dbReference>
<name>A0A9X1VAH3_9BACL</name>
<dbReference type="Gene3D" id="3.40.710.10">
    <property type="entry name" value="DD-peptidase/beta-lactamase superfamily"/>
    <property type="match status" value="1"/>
</dbReference>
<dbReference type="InterPro" id="IPR037167">
    <property type="entry name" value="Peptidase_S11_C_sf"/>
</dbReference>
<keyword evidence="10" id="KW-0573">Peptidoglycan synthesis</keyword>
<reference evidence="18" key="1">
    <citation type="submission" date="2022-03" db="EMBL/GenBank/DDBJ databases">
        <title>Draft Genome Sequence of Firmicute Strain S0AB, a Heterotrophic Iron/Sulfur-Oxidizing Extreme Acidophile.</title>
        <authorList>
            <person name="Vergara E."/>
            <person name="Pakostova E."/>
            <person name="Johnson D.B."/>
            <person name="Holmes D.S."/>
        </authorList>
    </citation>
    <scope>NUCLEOTIDE SEQUENCE</scope>
    <source>
        <strain evidence="18">S0AB</strain>
    </source>
</reference>
<feature type="active site" evidence="13">
    <location>
        <position position="145"/>
    </location>
</feature>
<dbReference type="SUPFAM" id="SSF69189">
    <property type="entry name" value="Penicillin-binding protein associated domain"/>
    <property type="match status" value="1"/>
</dbReference>
<feature type="active site" description="Acyl-ester intermediate" evidence="13">
    <location>
        <position position="90"/>
    </location>
</feature>
<comment type="pathway">
    <text evidence="2">Cell wall biogenesis; peptidoglycan biosynthesis.</text>
</comment>
<dbReference type="SUPFAM" id="SSF56601">
    <property type="entry name" value="beta-lactamase/transpeptidase-like"/>
    <property type="match status" value="1"/>
</dbReference>
<feature type="chain" id="PRO_5040889076" description="serine-type D-Ala-D-Ala carboxypeptidase" evidence="16">
    <location>
        <begin position="41"/>
        <end position="402"/>
    </location>
</feature>
<dbReference type="PANTHER" id="PTHR21581:SF33">
    <property type="entry name" value="D-ALANYL-D-ALANINE CARBOXYPEPTIDASE DACB"/>
    <property type="match status" value="1"/>
</dbReference>
<evidence type="ECO:0000256" key="4">
    <source>
        <dbReference type="ARBA" id="ARBA00012448"/>
    </source>
</evidence>
<keyword evidence="11" id="KW-0961">Cell wall biogenesis/degradation</keyword>
<evidence type="ECO:0000256" key="2">
    <source>
        <dbReference type="ARBA" id="ARBA00004752"/>
    </source>
</evidence>
<evidence type="ECO:0000313" key="19">
    <source>
        <dbReference type="Proteomes" id="UP001139263"/>
    </source>
</evidence>
<evidence type="ECO:0000256" key="16">
    <source>
        <dbReference type="SAM" id="SignalP"/>
    </source>
</evidence>
<feature type="active site" description="Proton acceptor" evidence="13">
    <location>
        <position position="93"/>
    </location>
</feature>
<protein>
    <recommendedName>
        <fullName evidence="4">serine-type D-Ala-D-Ala carboxypeptidase</fullName>
        <ecNumber evidence="4">3.4.16.4</ecNumber>
    </recommendedName>
</protein>
<evidence type="ECO:0000256" key="9">
    <source>
        <dbReference type="ARBA" id="ARBA00022960"/>
    </source>
</evidence>
<organism evidence="18 19">
    <name type="scientific">Sulfoacidibacillus ferrooxidans</name>
    <dbReference type="NCBI Taxonomy" id="2005001"/>
    <lineage>
        <taxon>Bacteria</taxon>
        <taxon>Bacillati</taxon>
        <taxon>Bacillota</taxon>
        <taxon>Bacilli</taxon>
        <taxon>Bacillales</taxon>
        <taxon>Alicyclobacillaceae</taxon>
        <taxon>Sulfoacidibacillus</taxon>
    </lineage>
</organism>
<evidence type="ECO:0000256" key="15">
    <source>
        <dbReference type="RuleBase" id="RU004016"/>
    </source>
</evidence>
<proteinExistence type="inferred from homology"/>
<comment type="similarity">
    <text evidence="3 15">Belongs to the peptidase S11 family.</text>
</comment>
<dbReference type="InterPro" id="IPR012907">
    <property type="entry name" value="Peptidase_S11_C"/>
</dbReference>
<dbReference type="RefSeq" id="WP_241715307.1">
    <property type="nucleotide sequence ID" value="NZ_JALBUF010000008.1"/>
</dbReference>
<dbReference type="GO" id="GO:0008360">
    <property type="term" value="P:regulation of cell shape"/>
    <property type="evidence" value="ECO:0007669"/>
    <property type="project" value="UniProtKB-KW"/>
</dbReference>
<evidence type="ECO:0000256" key="11">
    <source>
        <dbReference type="ARBA" id="ARBA00023316"/>
    </source>
</evidence>
<evidence type="ECO:0000256" key="12">
    <source>
        <dbReference type="ARBA" id="ARBA00034000"/>
    </source>
</evidence>
<keyword evidence="9" id="KW-0133">Cell shape</keyword>
<keyword evidence="6" id="KW-0645">Protease</keyword>
<dbReference type="Gene3D" id="2.60.410.10">
    <property type="entry name" value="D-Ala-D-Ala carboxypeptidase, C-terminal domain"/>
    <property type="match status" value="1"/>
</dbReference>
<comment type="catalytic activity">
    <reaction evidence="12">
        <text>Preferential cleavage: (Ac)2-L-Lys-D-Ala-|-D-Ala. Also transpeptidation of peptidyl-alanyl moieties that are N-acyl substituents of D-alanine.</text>
        <dbReference type="EC" id="3.4.16.4"/>
    </reaction>
</comment>
<comment type="function">
    <text evidence="1">Removes C-terminal D-alanyl residues from sugar-peptide cell wall precursors.</text>
</comment>
<dbReference type="Pfam" id="PF00768">
    <property type="entry name" value="Peptidase_S11"/>
    <property type="match status" value="1"/>
</dbReference>
<evidence type="ECO:0000259" key="17">
    <source>
        <dbReference type="SMART" id="SM00936"/>
    </source>
</evidence>
<dbReference type="GO" id="GO:0009252">
    <property type="term" value="P:peptidoglycan biosynthetic process"/>
    <property type="evidence" value="ECO:0007669"/>
    <property type="project" value="UniProtKB-KW"/>
</dbReference>
<accession>A0A9X1VAH3</accession>
<dbReference type="SMART" id="SM00936">
    <property type="entry name" value="PBP5_C"/>
    <property type="match status" value="1"/>
</dbReference>
<dbReference type="EC" id="3.4.16.4" evidence="4"/>
<feature type="signal peptide" evidence="16">
    <location>
        <begin position="1"/>
        <end position="40"/>
    </location>
</feature>
<sequence>MDKSPHIVQKANKKVMWHRVHIAMLTLLLLSFTASSDVSAKVRSRTPIPQAQTMNVQETGNSAESACLIDVNTGRILYEKNAHKRMRIASLTKIITAWISVRSGKLDQTVTASPNAVRQEGSSIYLAQGEKQSLRNLTYAMMLRSGNDSAMAIAEFLGGGSSEKFAKMMNDQVQKLGLHESHFMNPHGLDHKDHYSSAHDMAIITATALRNPLFKQIVSTKFYTIPWQGQKWERKLKNKNKMLWMMPNADGVKTGFTKLSGRCLASSASSGNRQVALIVLRDGNDWVDSKQLLTYGLTAFETRNVVQLAPVHANANVQYGTVSTIPLKAVGQVNFVMRKGEEEQIESRVIQIKRLAAPVKEGQVAGTVQYFFKGMKLGEAHLVTTGAVKPKGLWGHIRDLFL</sequence>
<keyword evidence="5" id="KW-0121">Carboxypeptidase</keyword>
<feature type="binding site" evidence="14">
    <location>
        <position position="253"/>
    </location>
    <ligand>
        <name>substrate</name>
    </ligand>
</feature>
<evidence type="ECO:0000256" key="6">
    <source>
        <dbReference type="ARBA" id="ARBA00022670"/>
    </source>
</evidence>
<dbReference type="GO" id="GO:0071555">
    <property type="term" value="P:cell wall organization"/>
    <property type="evidence" value="ECO:0007669"/>
    <property type="project" value="UniProtKB-KW"/>
</dbReference>
<keyword evidence="8" id="KW-0378">Hydrolase</keyword>
<dbReference type="InterPro" id="IPR018044">
    <property type="entry name" value="Peptidase_S11"/>
</dbReference>
<dbReference type="PANTHER" id="PTHR21581">
    <property type="entry name" value="D-ALANYL-D-ALANINE CARBOXYPEPTIDASE"/>
    <property type="match status" value="1"/>
</dbReference>
<comment type="caution">
    <text evidence="18">The sequence shown here is derived from an EMBL/GenBank/DDBJ whole genome shotgun (WGS) entry which is preliminary data.</text>
</comment>
<dbReference type="AlphaFoldDB" id="A0A9X1VAH3"/>